<comment type="similarity">
    <text evidence="6">Belongs to the NALF family.</text>
</comment>
<dbReference type="GO" id="GO:0005886">
    <property type="term" value="C:plasma membrane"/>
    <property type="evidence" value="ECO:0007669"/>
    <property type="project" value="TreeGrafter"/>
</dbReference>
<dbReference type="RefSeq" id="XP_029113561.1">
    <property type="nucleotide sequence ID" value="XM_029257728.1"/>
</dbReference>
<dbReference type="AlphaFoldDB" id="A0A8C9TK59"/>
<dbReference type="GeneTree" id="ENSGT00940000161362"/>
<accession>A0A8C9TK59</accession>
<keyword evidence="2" id="KW-0812">Transmembrane</keyword>
<name>A0A8C9TK59_SCLFO</name>
<comment type="subcellular location">
    <subcellularLocation>
        <location evidence="1">Membrane</location>
        <topology evidence="1">Multi-pass membrane protein</topology>
    </subcellularLocation>
</comment>
<evidence type="ECO:0000256" key="3">
    <source>
        <dbReference type="ARBA" id="ARBA00022989"/>
    </source>
</evidence>
<dbReference type="GO" id="GO:0098703">
    <property type="term" value="P:calcium ion import across plasma membrane"/>
    <property type="evidence" value="ECO:0007669"/>
    <property type="project" value="TreeGrafter"/>
</dbReference>
<sequence length="429" mass="47233">MPLKTRAREVAFLILCVEGRWGEMLLNIMLRRREDDAALEICCAPEQSDKPCADSERAQKWRMSLASLLFFTVLLSDHLWLCAGVKLLSKDRSGRRSWGSAAADEEEGGGHAVRNNGLHSHAAAPATRDPACADAGSSSRLESACAALHWRGAGSWVALAAHNRSALSPHALLAHFRAFSLSFCDSYTMSDLLVGMAEPDGLNCSLQNMVWDLASGRVALDDDEDVCGSCIQAYMRLDQHAQEKYEEFELLFLKYLPEDYSVRSRLEDCKVVYKAWLCSEFFNVTQSQCHHRIPCKQYCLEVQTRCPFVLPDNDDLVYGGLSSFICTGLLENHLTNAEPECCDVRWRGCDPAGEGPYGTSAPPPGSATGPRRSSQAASAAARLYSSRFKLCVLVLILLHTVVTFSAVADHSGVSLEALRPMEESSAREE</sequence>
<evidence type="ECO:0000313" key="8">
    <source>
        <dbReference type="Proteomes" id="UP000694397"/>
    </source>
</evidence>
<dbReference type="Proteomes" id="UP000694397">
    <property type="component" value="Chromosome 14"/>
</dbReference>
<keyword evidence="8" id="KW-1185">Reference proteome</keyword>
<evidence type="ECO:0000256" key="4">
    <source>
        <dbReference type="ARBA" id="ARBA00023136"/>
    </source>
</evidence>
<dbReference type="Ensembl" id="ENSSFOT00015065006.1">
    <property type="protein sequence ID" value="ENSSFOP00015052947.1"/>
    <property type="gene ID" value="ENSSFOG00015028930.1"/>
</dbReference>
<dbReference type="InterPro" id="IPR055288">
    <property type="entry name" value="NALCN_aux_factor_1/2"/>
</dbReference>
<dbReference type="PANTHER" id="PTHR15819:SF8">
    <property type="entry name" value="NALCN CHANNEL AUXILIARY FACTOR 2"/>
    <property type="match status" value="1"/>
</dbReference>
<organism evidence="7 8">
    <name type="scientific">Scleropages formosus</name>
    <name type="common">Asian bonytongue</name>
    <name type="synonym">Osteoglossum formosum</name>
    <dbReference type="NCBI Taxonomy" id="113540"/>
    <lineage>
        <taxon>Eukaryota</taxon>
        <taxon>Metazoa</taxon>
        <taxon>Chordata</taxon>
        <taxon>Craniata</taxon>
        <taxon>Vertebrata</taxon>
        <taxon>Euteleostomi</taxon>
        <taxon>Actinopterygii</taxon>
        <taxon>Neopterygii</taxon>
        <taxon>Teleostei</taxon>
        <taxon>Osteoglossocephala</taxon>
        <taxon>Osteoglossomorpha</taxon>
        <taxon>Osteoglossiformes</taxon>
        <taxon>Osteoglossidae</taxon>
        <taxon>Scleropages</taxon>
    </lineage>
</organism>
<protein>
    <submittedName>
        <fullName evidence="7">NALCN channel auxiliary factor 2</fullName>
    </submittedName>
</protein>
<evidence type="ECO:0000256" key="6">
    <source>
        <dbReference type="ARBA" id="ARBA00029445"/>
    </source>
</evidence>
<reference evidence="7" key="3">
    <citation type="submission" date="2025-09" db="UniProtKB">
        <authorList>
            <consortium name="Ensembl"/>
        </authorList>
    </citation>
    <scope>IDENTIFICATION</scope>
</reference>
<dbReference type="PANTHER" id="PTHR15819">
    <property type="entry name" value="TRANSMEMBRANE PROTEIN FAM155"/>
    <property type="match status" value="1"/>
</dbReference>
<keyword evidence="4" id="KW-0472">Membrane</keyword>
<proteinExistence type="inferred from homology"/>
<reference evidence="7" key="2">
    <citation type="submission" date="2025-08" db="UniProtKB">
        <authorList>
            <consortium name="Ensembl"/>
        </authorList>
    </citation>
    <scope>IDENTIFICATION</scope>
</reference>
<evidence type="ECO:0000256" key="1">
    <source>
        <dbReference type="ARBA" id="ARBA00004141"/>
    </source>
</evidence>
<dbReference type="GO" id="GO:0015275">
    <property type="term" value="F:stretch-activated, monoatomic cation-selective, calcium channel activity"/>
    <property type="evidence" value="ECO:0007669"/>
    <property type="project" value="TreeGrafter"/>
</dbReference>
<dbReference type="OrthoDB" id="10047996at2759"/>
<evidence type="ECO:0000256" key="2">
    <source>
        <dbReference type="ARBA" id="ARBA00022692"/>
    </source>
</evidence>
<reference evidence="7 8" key="1">
    <citation type="submission" date="2019-04" db="EMBL/GenBank/DDBJ databases">
        <authorList>
            <consortium name="Wellcome Sanger Institute Data Sharing"/>
        </authorList>
    </citation>
    <scope>NUCLEOTIDE SEQUENCE [LARGE SCALE GENOMIC DNA]</scope>
</reference>
<keyword evidence="3" id="KW-1133">Transmembrane helix</keyword>
<gene>
    <name evidence="7" type="primary">NALF2</name>
    <name evidence="7" type="synonym">nalf2</name>
</gene>
<keyword evidence="5" id="KW-0325">Glycoprotein</keyword>
<dbReference type="GeneID" id="108931011"/>
<evidence type="ECO:0000256" key="5">
    <source>
        <dbReference type="ARBA" id="ARBA00023180"/>
    </source>
</evidence>
<evidence type="ECO:0000313" key="7">
    <source>
        <dbReference type="Ensembl" id="ENSSFOP00015052947.1"/>
    </source>
</evidence>